<feature type="compositionally biased region" description="Low complexity" evidence="8">
    <location>
        <begin position="140"/>
        <end position="160"/>
    </location>
</feature>
<feature type="domain" description="BZIP" evidence="9">
    <location>
        <begin position="293"/>
        <end position="356"/>
    </location>
</feature>
<evidence type="ECO:0000256" key="6">
    <source>
        <dbReference type="ARBA" id="ARBA00023242"/>
    </source>
</evidence>
<accession>A0A1X2H540</accession>
<dbReference type="EMBL" id="MCGN01000009">
    <property type="protein sequence ID" value="ORY93507.1"/>
    <property type="molecule type" value="Genomic_DNA"/>
</dbReference>
<feature type="compositionally biased region" description="Basic residues" evidence="8">
    <location>
        <begin position="164"/>
        <end position="173"/>
    </location>
</feature>
<feature type="coiled-coil region" evidence="7">
    <location>
        <begin position="311"/>
        <end position="352"/>
    </location>
</feature>
<evidence type="ECO:0000256" key="4">
    <source>
        <dbReference type="ARBA" id="ARBA00023125"/>
    </source>
</evidence>
<organism evidence="10 11">
    <name type="scientific">Syncephalastrum racemosum</name>
    <name type="common">Filamentous fungus</name>
    <dbReference type="NCBI Taxonomy" id="13706"/>
    <lineage>
        <taxon>Eukaryota</taxon>
        <taxon>Fungi</taxon>
        <taxon>Fungi incertae sedis</taxon>
        <taxon>Mucoromycota</taxon>
        <taxon>Mucoromycotina</taxon>
        <taxon>Mucoromycetes</taxon>
        <taxon>Mucorales</taxon>
        <taxon>Syncephalastraceae</taxon>
        <taxon>Syncephalastrum</taxon>
    </lineage>
</organism>
<feature type="region of interest" description="Disordered" evidence="8">
    <location>
        <begin position="1"/>
        <end position="21"/>
    </location>
</feature>
<evidence type="ECO:0000256" key="7">
    <source>
        <dbReference type="SAM" id="Coils"/>
    </source>
</evidence>
<feature type="compositionally biased region" description="Low complexity" evidence="8">
    <location>
        <begin position="34"/>
        <end position="43"/>
    </location>
</feature>
<evidence type="ECO:0000313" key="10">
    <source>
        <dbReference type="EMBL" id="ORY93507.1"/>
    </source>
</evidence>
<dbReference type="AlphaFoldDB" id="A0A1X2H540"/>
<evidence type="ECO:0000313" key="11">
    <source>
        <dbReference type="Proteomes" id="UP000242180"/>
    </source>
</evidence>
<feature type="compositionally biased region" description="Polar residues" evidence="8">
    <location>
        <begin position="176"/>
        <end position="186"/>
    </location>
</feature>
<evidence type="ECO:0000259" key="9">
    <source>
        <dbReference type="PROSITE" id="PS50217"/>
    </source>
</evidence>
<dbReference type="SMART" id="SM00338">
    <property type="entry name" value="BRLZ"/>
    <property type="match status" value="1"/>
</dbReference>
<name>A0A1X2H540_SYNRA</name>
<feature type="compositionally biased region" description="Polar residues" evidence="8">
    <location>
        <begin position="256"/>
        <end position="265"/>
    </location>
</feature>
<sequence length="664" mass="72284">MAQPPTQTVKPDPAAQEEQDDLLMSYLNADCLDTTSTTPWSPSDQPLSPPYSTDGKPATNDPLEMTLVDDQTLDVNTLLHEFPQWMQQQQQQHPGHPQLHPQYPIMAPDLFLNFPMQAAFLQPLPLPTHTGHALSPGTCSAASFSSSSSSSAASNSGSDSEQPKKKRGRKKREPHQSSAASLQHNPQHAIPPTLLPRILPAEVKTEPTQSNNNNNSTHVSSSSSSSSFSSPPSSSSSTTNSPSCSSISSPKTSISDRQQQHQQARPSPPAIKREDSNPNPMLPSEDQQKVSALAKRQERLIKNRAAALLSRKRKREHLTALEEDKRNLTEENEQLKTRVAALESQVGQLQKENHDLWRRVNSQAEPDSHSHSRTLSTTTKNATTKATGMVFMIILFSFALFSLPGSTITRLTVGGAPKPLALAGAGAGAAQRSFARDSGEFVRPTLDSGVPVRSKSAESTTDLVLIDPVRPLALRSWIEGKLNNTHETGLVRWSSSSSSSSLSGQQLHDENNNNDNVNNKPSQIYLYAPEFSQVAPFNTTMSTTMGGGGEFHNPILSLISPLSSNAVPTNDTAQNDAQEYLQIDVQVLGSRVIDGQLMALNQCPHATSLLDRLKDDLVGSPPPACQTPPIIAREPVGNERRLNKDMRRKMVGEDRARKIARVVM</sequence>
<feature type="compositionally biased region" description="Low complexity" evidence="8">
    <location>
        <begin position="494"/>
        <end position="503"/>
    </location>
</feature>
<keyword evidence="6" id="KW-0539">Nucleus</keyword>
<comment type="caution">
    <text evidence="10">The sequence shown here is derived from an EMBL/GenBank/DDBJ whole genome shotgun (WGS) entry which is preliminary data.</text>
</comment>
<feature type="region of interest" description="Disordered" evidence="8">
    <location>
        <begin position="33"/>
        <end position="61"/>
    </location>
</feature>
<dbReference type="GO" id="GO:0005634">
    <property type="term" value="C:nucleus"/>
    <property type="evidence" value="ECO:0007669"/>
    <property type="project" value="UniProtKB-SubCell"/>
</dbReference>
<dbReference type="InterPro" id="IPR004827">
    <property type="entry name" value="bZIP"/>
</dbReference>
<feature type="region of interest" description="Disordered" evidence="8">
    <location>
        <begin position="493"/>
        <end position="521"/>
    </location>
</feature>
<dbReference type="PANTHER" id="PTHR47416:SF8">
    <property type="entry name" value="BASIC-LEUCINE ZIPPER TRANSCRIPTION FACTOR E-RELATED"/>
    <property type="match status" value="1"/>
</dbReference>
<dbReference type="SUPFAM" id="SSF57959">
    <property type="entry name" value="Leucine zipper domain"/>
    <property type="match status" value="1"/>
</dbReference>
<keyword evidence="7" id="KW-0175">Coiled coil</keyword>
<dbReference type="OrthoDB" id="674948at2759"/>
<reference evidence="10 11" key="1">
    <citation type="submission" date="2016-07" db="EMBL/GenBank/DDBJ databases">
        <title>Pervasive Adenine N6-methylation of Active Genes in Fungi.</title>
        <authorList>
            <consortium name="DOE Joint Genome Institute"/>
            <person name="Mondo S.J."/>
            <person name="Dannebaum R.O."/>
            <person name="Kuo R.C."/>
            <person name="Labutti K."/>
            <person name="Haridas S."/>
            <person name="Kuo A."/>
            <person name="Salamov A."/>
            <person name="Ahrendt S.R."/>
            <person name="Lipzen A."/>
            <person name="Sullivan W."/>
            <person name="Andreopoulos W.B."/>
            <person name="Clum A."/>
            <person name="Lindquist E."/>
            <person name="Daum C."/>
            <person name="Ramamoorthy G.K."/>
            <person name="Gryganskyi A."/>
            <person name="Culley D."/>
            <person name="Magnuson J.K."/>
            <person name="James T.Y."/>
            <person name="O'Malley M.A."/>
            <person name="Stajich J.E."/>
            <person name="Spatafora J.W."/>
            <person name="Visel A."/>
            <person name="Grigoriev I.V."/>
        </authorList>
    </citation>
    <scope>NUCLEOTIDE SEQUENCE [LARGE SCALE GENOMIC DNA]</scope>
    <source>
        <strain evidence="10 11">NRRL 2496</strain>
    </source>
</reference>
<dbReference type="PROSITE" id="PS50217">
    <property type="entry name" value="BZIP"/>
    <property type="match status" value="1"/>
</dbReference>
<dbReference type="Pfam" id="PF00170">
    <property type="entry name" value="bZIP_1"/>
    <property type="match status" value="1"/>
</dbReference>
<evidence type="ECO:0000256" key="5">
    <source>
        <dbReference type="ARBA" id="ARBA00023163"/>
    </source>
</evidence>
<dbReference type="PANTHER" id="PTHR47416">
    <property type="entry name" value="BASIC-LEUCINE ZIPPER TRANSCRIPTION FACTOR F-RELATED"/>
    <property type="match status" value="1"/>
</dbReference>
<keyword evidence="4" id="KW-0238">DNA-binding</keyword>
<dbReference type="InParanoid" id="A0A1X2H540"/>
<dbReference type="Proteomes" id="UP000242180">
    <property type="component" value="Unassembled WGS sequence"/>
</dbReference>
<feature type="compositionally biased region" description="Low complexity" evidence="8">
    <location>
        <begin position="207"/>
        <end position="255"/>
    </location>
</feature>
<dbReference type="InterPro" id="IPR046347">
    <property type="entry name" value="bZIP_sf"/>
</dbReference>
<dbReference type="Gene3D" id="1.20.5.170">
    <property type="match status" value="1"/>
</dbReference>
<evidence type="ECO:0000256" key="3">
    <source>
        <dbReference type="ARBA" id="ARBA00023015"/>
    </source>
</evidence>
<keyword evidence="3" id="KW-0805">Transcription regulation</keyword>
<feature type="region of interest" description="Disordered" evidence="8">
    <location>
        <begin position="205"/>
        <end position="293"/>
    </location>
</feature>
<dbReference type="GO" id="GO:0003677">
    <property type="term" value="F:DNA binding"/>
    <property type="evidence" value="ECO:0007669"/>
    <property type="project" value="UniProtKB-KW"/>
</dbReference>
<keyword evidence="5" id="KW-0804">Transcription</keyword>
<feature type="region of interest" description="Disordered" evidence="8">
    <location>
        <begin position="138"/>
        <end position="192"/>
    </location>
</feature>
<evidence type="ECO:0000256" key="1">
    <source>
        <dbReference type="ARBA" id="ARBA00004123"/>
    </source>
</evidence>
<dbReference type="STRING" id="13706.A0A1X2H540"/>
<evidence type="ECO:0000256" key="8">
    <source>
        <dbReference type="SAM" id="MobiDB-lite"/>
    </source>
</evidence>
<keyword evidence="11" id="KW-1185">Reference proteome</keyword>
<protein>
    <recommendedName>
        <fullName evidence="9">BZIP domain-containing protein</fullName>
    </recommendedName>
</protein>
<gene>
    <name evidence="10" type="ORF">BCR43DRAFT_497051</name>
</gene>
<proteinExistence type="inferred from homology"/>
<comment type="similarity">
    <text evidence="2">Belongs to the bZIP family.</text>
</comment>
<comment type="subcellular location">
    <subcellularLocation>
        <location evidence="1">Nucleus</location>
    </subcellularLocation>
</comment>
<dbReference type="OMA" id="NNTHETG"/>
<evidence type="ECO:0000256" key="2">
    <source>
        <dbReference type="ARBA" id="ARBA00007163"/>
    </source>
</evidence>
<dbReference type="GO" id="GO:0003700">
    <property type="term" value="F:DNA-binding transcription factor activity"/>
    <property type="evidence" value="ECO:0007669"/>
    <property type="project" value="InterPro"/>
</dbReference>
<dbReference type="CDD" id="cd14686">
    <property type="entry name" value="bZIP"/>
    <property type="match status" value="1"/>
</dbReference>